<evidence type="ECO:0000313" key="2">
    <source>
        <dbReference type="Proteomes" id="UP000695022"/>
    </source>
</evidence>
<feature type="region of interest" description="Disordered" evidence="1">
    <location>
        <begin position="113"/>
        <end position="186"/>
    </location>
</feature>
<organism evidence="2 3">
    <name type="scientific">Priapulus caudatus</name>
    <name type="common">Priapulid worm</name>
    <dbReference type="NCBI Taxonomy" id="37621"/>
    <lineage>
        <taxon>Eukaryota</taxon>
        <taxon>Metazoa</taxon>
        <taxon>Ecdysozoa</taxon>
        <taxon>Scalidophora</taxon>
        <taxon>Priapulida</taxon>
        <taxon>Priapulimorpha</taxon>
        <taxon>Priapulimorphida</taxon>
        <taxon>Priapulidae</taxon>
        <taxon>Priapulus</taxon>
    </lineage>
</organism>
<evidence type="ECO:0000313" key="3">
    <source>
        <dbReference type="RefSeq" id="XP_014678929.1"/>
    </source>
</evidence>
<keyword evidence="2" id="KW-1185">Reference proteome</keyword>
<gene>
    <name evidence="3" type="primary">LOC106818768</name>
</gene>
<dbReference type="RefSeq" id="XP_014678929.1">
    <property type="nucleotide sequence ID" value="XM_014823443.1"/>
</dbReference>
<dbReference type="GeneID" id="106818768"/>
<evidence type="ECO:0000256" key="1">
    <source>
        <dbReference type="SAM" id="MobiDB-lite"/>
    </source>
</evidence>
<sequence>MLLYGRNILTRLDVSKPNLAQTVQRKQINMNTRYSGVRRLEVGQTVITRDYRISRNKWVHGQIYSQTGPLSYKVDVDGTLWRRHLDQLILADISSAAPQNSTIPEMSSPAFISGGSRNAGIGESESSNRKATPAVSSPEKTPAVSSLEKTLTSHRTPPVTAVQRSPVAAVRQNPARIRKAPDRLNL</sequence>
<reference evidence="3" key="1">
    <citation type="submission" date="2025-08" db="UniProtKB">
        <authorList>
            <consortium name="RefSeq"/>
        </authorList>
    </citation>
    <scope>IDENTIFICATION</scope>
</reference>
<dbReference type="Proteomes" id="UP000695022">
    <property type="component" value="Unplaced"/>
</dbReference>
<proteinExistence type="predicted"/>
<name>A0ABM1F3A8_PRICU</name>
<accession>A0ABM1F3A8</accession>
<protein>
    <submittedName>
        <fullName evidence="3">Uncharacterized protein LOC106818768</fullName>
    </submittedName>
</protein>
<feature type="compositionally biased region" description="Polar residues" evidence="1">
    <location>
        <begin position="134"/>
        <end position="155"/>
    </location>
</feature>